<evidence type="ECO:0000256" key="17">
    <source>
        <dbReference type="ARBA" id="ARBA00023242"/>
    </source>
</evidence>
<dbReference type="InterPro" id="IPR027417">
    <property type="entry name" value="P-loop_NTPase"/>
</dbReference>
<keyword evidence="6" id="KW-0479">Metal-binding</keyword>
<dbReference type="InterPro" id="IPR010643">
    <property type="entry name" value="HBB"/>
</dbReference>
<reference evidence="25" key="1">
    <citation type="submission" date="2020-04" db="EMBL/GenBank/DDBJ databases">
        <authorList>
            <person name="Alioto T."/>
            <person name="Alioto T."/>
            <person name="Gomez Garrido J."/>
        </authorList>
    </citation>
    <scope>NUCLEOTIDE SEQUENCE</scope>
    <source>
        <strain evidence="25">A484AB</strain>
    </source>
</reference>
<dbReference type="GO" id="GO:0005634">
    <property type="term" value="C:nucleus"/>
    <property type="evidence" value="ECO:0007669"/>
    <property type="project" value="UniProtKB-SubCell"/>
</dbReference>
<dbReference type="Gene3D" id="3.40.50.300">
    <property type="entry name" value="P-loop containing nucleotide triphosphate hydrolases"/>
    <property type="match status" value="2"/>
</dbReference>
<evidence type="ECO:0000256" key="10">
    <source>
        <dbReference type="ARBA" id="ARBA00022806"/>
    </source>
</evidence>
<name>A0A7D9IHY2_PARCT</name>
<evidence type="ECO:0000256" key="7">
    <source>
        <dbReference type="ARBA" id="ARBA00022741"/>
    </source>
</evidence>
<evidence type="ECO:0000256" key="8">
    <source>
        <dbReference type="ARBA" id="ARBA00022763"/>
    </source>
</evidence>
<dbReference type="GO" id="GO:0046872">
    <property type="term" value="F:metal ion binding"/>
    <property type="evidence" value="ECO:0007669"/>
    <property type="project" value="UniProtKB-KW"/>
</dbReference>
<evidence type="ECO:0000256" key="13">
    <source>
        <dbReference type="ARBA" id="ARBA00023014"/>
    </source>
</evidence>
<keyword evidence="11" id="KW-0067">ATP-binding</keyword>
<dbReference type="GO" id="GO:0003684">
    <property type="term" value="F:damaged DNA binding"/>
    <property type="evidence" value="ECO:0007669"/>
    <property type="project" value="TreeGrafter"/>
</dbReference>
<evidence type="ECO:0000256" key="12">
    <source>
        <dbReference type="ARBA" id="ARBA00023004"/>
    </source>
</evidence>
<keyword evidence="14" id="KW-0238">DNA-binding</keyword>
<evidence type="ECO:0000256" key="3">
    <source>
        <dbReference type="ARBA" id="ARBA00009146"/>
    </source>
</evidence>
<keyword evidence="16" id="KW-0413">Isomerase</keyword>
<evidence type="ECO:0000256" key="22">
    <source>
        <dbReference type="ARBA" id="ARBA00081072"/>
    </source>
</evidence>
<dbReference type="SMART" id="SM00488">
    <property type="entry name" value="DEXDc2"/>
    <property type="match status" value="1"/>
</dbReference>
<dbReference type="InterPro" id="IPR006555">
    <property type="entry name" value="ATP-dep_Helicase_C"/>
</dbReference>
<evidence type="ECO:0000256" key="11">
    <source>
        <dbReference type="ARBA" id="ARBA00022840"/>
    </source>
</evidence>
<dbReference type="AlphaFoldDB" id="A0A7D9IHY2"/>
<dbReference type="SUPFAM" id="SSF52540">
    <property type="entry name" value="P-loop containing nucleoside triphosphate hydrolases"/>
    <property type="match status" value="1"/>
</dbReference>
<keyword evidence="7" id="KW-0547">Nucleotide-binding</keyword>
<keyword evidence="15" id="KW-0234">DNA repair</keyword>
<comment type="similarity">
    <text evidence="3">Belongs to the helicase family. RAD3/XPD subfamily.</text>
</comment>
<evidence type="ECO:0000256" key="2">
    <source>
        <dbReference type="ARBA" id="ARBA00004123"/>
    </source>
</evidence>
<accession>A0A7D9IHY2</accession>
<dbReference type="PROSITE" id="PS00690">
    <property type="entry name" value="DEAH_ATP_HELICASE"/>
    <property type="match status" value="1"/>
</dbReference>
<evidence type="ECO:0000256" key="20">
    <source>
        <dbReference type="ARBA" id="ARBA00078828"/>
    </source>
</evidence>
<evidence type="ECO:0000256" key="1">
    <source>
        <dbReference type="ARBA" id="ARBA00001966"/>
    </source>
</evidence>
<dbReference type="InterPro" id="IPR045028">
    <property type="entry name" value="DinG/Rad3-like"/>
</dbReference>
<evidence type="ECO:0000256" key="18">
    <source>
        <dbReference type="ARBA" id="ARBA00044969"/>
    </source>
</evidence>
<evidence type="ECO:0000256" key="16">
    <source>
        <dbReference type="ARBA" id="ARBA00023235"/>
    </source>
</evidence>
<feature type="non-terminal residue" evidence="25">
    <location>
        <position position="602"/>
    </location>
</feature>
<evidence type="ECO:0000256" key="14">
    <source>
        <dbReference type="ARBA" id="ARBA00023125"/>
    </source>
</evidence>
<keyword evidence="5" id="KW-0004">4Fe-4S</keyword>
<dbReference type="GO" id="GO:0006289">
    <property type="term" value="P:nucleotide-excision repair"/>
    <property type="evidence" value="ECO:0007669"/>
    <property type="project" value="InterPro"/>
</dbReference>
<dbReference type="InterPro" id="IPR014013">
    <property type="entry name" value="Helic_SF1/SF2_ATP-bd_DinG/Rad3"/>
</dbReference>
<dbReference type="GO" id="GO:0051539">
    <property type="term" value="F:4 iron, 4 sulfur cluster binding"/>
    <property type="evidence" value="ECO:0007669"/>
    <property type="project" value="UniProtKB-KW"/>
</dbReference>
<dbReference type="InterPro" id="IPR006554">
    <property type="entry name" value="Helicase-like_DEXD_c2"/>
</dbReference>
<dbReference type="GO" id="GO:0035315">
    <property type="term" value="P:hair cell differentiation"/>
    <property type="evidence" value="ECO:0007669"/>
    <property type="project" value="UniProtKB-ARBA"/>
</dbReference>
<dbReference type="PANTHER" id="PTHR11472:SF1">
    <property type="entry name" value="GENERAL TRANSCRIPTION AND DNA REPAIR FACTOR IIH HELICASE SUBUNIT XPD"/>
    <property type="match status" value="1"/>
</dbReference>
<keyword evidence="10 25" id="KW-0347">Helicase</keyword>
<dbReference type="FunFam" id="3.40.50.300:FF:000135">
    <property type="entry name" value="DNA repair helicase RAD3, putative"/>
    <property type="match status" value="1"/>
</dbReference>
<evidence type="ECO:0000256" key="5">
    <source>
        <dbReference type="ARBA" id="ARBA00022485"/>
    </source>
</evidence>
<dbReference type="InterPro" id="IPR010614">
    <property type="entry name" value="RAD3-like_helicase_DEAD"/>
</dbReference>
<dbReference type="Pfam" id="PF06777">
    <property type="entry name" value="HBB"/>
    <property type="match status" value="1"/>
</dbReference>
<comment type="subcellular location">
    <subcellularLocation>
        <location evidence="2">Nucleus</location>
    </subcellularLocation>
</comment>
<comment type="catalytic activity">
    <reaction evidence="19">
        <text>ATP + H2O = ADP + phosphate + H(+)</text>
        <dbReference type="Rhea" id="RHEA:13065"/>
        <dbReference type="ChEBI" id="CHEBI:15377"/>
        <dbReference type="ChEBI" id="CHEBI:15378"/>
        <dbReference type="ChEBI" id="CHEBI:30616"/>
        <dbReference type="ChEBI" id="CHEBI:43474"/>
        <dbReference type="ChEBI" id="CHEBI:456216"/>
        <dbReference type="EC" id="5.6.2.3"/>
    </reaction>
</comment>
<evidence type="ECO:0000256" key="15">
    <source>
        <dbReference type="ARBA" id="ARBA00023204"/>
    </source>
</evidence>
<dbReference type="GO" id="GO:0016818">
    <property type="term" value="F:hydrolase activity, acting on acid anhydrides, in phosphorus-containing anhydrides"/>
    <property type="evidence" value="ECO:0007669"/>
    <property type="project" value="InterPro"/>
</dbReference>
<proteinExistence type="inferred from homology"/>
<dbReference type="GO" id="GO:0045951">
    <property type="term" value="P:positive regulation of mitotic recombination"/>
    <property type="evidence" value="ECO:0007669"/>
    <property type="project" value="TreeGrafter"/>
</dbReference>
<keyword evidence="9" id="KW-0378">Hydrolase</keyword>
<dbReference type="InterPro" id="IPR001945">
    <property type="entry name" value="RAD3/XPD"/>
</dbReference>
<dbReference type="InterPro" id="IPR013020">
    <property type="entry name" value="Rad3/Chl1-like"/>
</dbReference>
<evidence type="ECO:0000256" key="24">
    <source>
        <dbReference type="ARBA" id="ARBA00082576"/>
    </source>
</evidence>
<keyword evidence="8" id="KW-0227">DNA damage</keyword>
<dbReference type="PROSITE" id="PS51193">
    <property type="entry name" value="HELICASE_ATP_BIND_2"/>
    <property type="match status" value="1"/>
</dbReference>
<evidence type="ECO:0000256" key="4">
    <source>
        <dbReference type="ARBA" id="ARBA00014344"/>
    </source>
</evidence>
<evidence type="ECO:0000256" key="6">
    <source>
        <dbReference type="ARBA" id="ARBA00022723"/>
    </source>
</evidence>
<evidence type="ECO:0000313" key="26">
    <source>
        <dbReference type="Proteomes" id="UP001152795"/>
    </source>
</evidence>
<sequence length="602" mass="68677">EFENCGREQQLAPGVYNLPDLQDVGREKGWCPYFLARYGIYYANVIVYSYHYLLDPKIADLVSKELAKSSVVVFDEAHNIDNVCIESMSVNITRRTLERAHSNVESLSQTINDLKISDTERLREEYNQLVEGLREANVARAADQIMANPALPDDILEEAIPGNIRKAEHFVGFMRRFVEYLKTRLRVHHVISETPLSFLQHIYQQVCIERKPLRFCSERLQSLLYTLELPDIAEYGPLRLIANFATLVSTYSKGFVLIIEPFDDRTPTIPNPILHFSCMDASVAIKPVFDRFQSVVITSGTLSPVDMYPKMLDFNPVTMATFTMTLSRTCVCPLIVSRGNDQVVISSKFETREDMAVIRNYGILLAEFSLAVPDGVVCFFPSYHYMETVVSAWNDQGIIGNIQKNKLLFIETQDSAETSLALHNYQKACENGRGAILLSVARGKVSEGIDFDHHLGRAVIMFGIPYVYTQSRILKARLEYLRDQFNIRENDFLTFDAMRHAAQCVGRAIRGKTDYGVMVFADKRFAKMDKRGKLPKWIQEYVKDSACNLTIDEAVQVAKHFLRQMAQPFRREDQLGLSLLTLEQVQSEEFQKKIQQAAMDVS</sequence>
<dbReference type="GO" id="GO:0006366">
    <property type="term" value="P:transcription by RNA polymerase II"/>
    <property type="evidence" value="ECO:0007669"/>
    <property type="project" value="TreeGrafter"/>
</dbReference>
<evidence type="ECO:0000256" key="19">
    <source>
        <dbReference type="ARBA" id="ARBA00048954"/>
    </source>
</evidence>
<keyword evidence="17" id="KW-0539">Nucleus</keyword>
<keyword evidence="13" id="KW-0411">Iron-sulfur</keyword>
<evidence type="ECO:0000256" key="21">
    <source>
        <dbReference type="ARBA" id="ARBA00079246"/>
    </source>
</evidence>
<dbReference type="PANTHER" id="PTHR11472">
    <property type="entry name" value="DNA REPAIR DEAD HELICASE RAD3/XP-D SUBFAMILY MEMBER"/>
    <property type="match status" value="1"/>
</dbReference>
<dbReference type="GO" id="GO:0005524">
    <property type="term" value="F:ATP binding"/>
    <property type="evidence" value="ECO:0007669"/>
    <property type="project" value="UniProtKB-KW"/>
</dbReference>
<dbReference type="FunFam" id="3.40.50.300:FF:000128">
    <property type="entry name" value="Putative DNA repair helicase RAD3"/>
    <property type="match status" value="1"/>
</dbReference>
<dbReference type="OrthoDB" id="272481at2759"/>
<dbReference type="NCBIfam" id="TIGR00604">
    <property type="entry name" value="rad3"/>
    <property type="match status" value="1"/>
</dbReference>
<evidence type="ECO:0000256" key="23">
    <source>
        <dbReference type="ARBA" id="ARBA00081188"/>
    </source>
</evidence>
<evidence type="ECO:0000256" key="9">
    <source>
        <dbReference type="ARBA" id="ARBA00022801"/>
    </source>
</evidence>
<comment type="cofactor">
    <cofactor evidence="1">
        <name>[4Fe-4S] cluster</name>
        <dbReference type="ChEBI" id="CHEBI:49883"/>
    </cofactor>
</comment>
<keyword evidence="12" id="KW-0408">Iron</keyword>
<organism evidence="25 26">
    <name type="scientific">Paramuricea clavata</name>
    <name type="common">Red gorgonian</name>
    <name type="synonym">Violescent sea-whip</name>
    <dbReference type="NCBI Taxonomy" id="317549"/>
    <lineage>
        <taxon>Eukaryota</taxon>
        <taxon>Metazoa</taxon>
        <taxon>Cnidaria</taxon>
        <taxon>Anthozoa</taxon>
        <taxon>Octocorallia</taxon>
        <taxon>Malacalcyonacea</taxon>
        <taxon>Plexauridae</taxon>
        <taxon>Paramuricea</taxon>
    </lineage>
</organism>
<dbReference type="PRINTS" id="PR00852">
    <property type="entry name" value="XRODRMPGMNTD"/>
</dbReference>
<dbReference type="EMBL" id="CACRXK020006402">
    <property type="protein sequence ID" value="CAB4009290.1"/>
    <property type="molecule type" value="Genomic_DNA"/>
</dbReference>
<protein>
    <recommendedName>
        <fullName evidence="4">General transcription and DNA repair factor IIH helicase subunit XPD</fullName>
        <ecNumber evidence="18">5.6.2.3</ecNumber>
    </recommendedName>
    <alternativeName>
        <fullName evidence="21">CXPD</fullName>
    </alternativeName>
    <alternativeName>
        <fullName evidence="22">DNA 5'-3' helicase XPD</fullName>
    </alternativeName>
    <alternativeName>
        <fullName evidence="20">DNA excision repair protein ERCC-2</fullName>
    </alternativeName>
    <alternativeName>
        <fullName evidence="23">DNA repair protein complementing XP-D cells</fullName>
    </alternativeName>
    <alternativeName>
        <fullName evidence="24">Xeroderma pigmentosum group D-complementing protein</fullName>
    </alternativeName>
</protein>
<evidence type="ECO:0000313" key="25">
    <source>
        <dbReference type="EMBL" id="CAB4009290.1"/>
    </source>
</evidence>
<gene>
    <name evidence="25" type="ORF">PACLA_8A060608</name>
</gene>
<keyword evidence="26" id="KW-1185">Reference proteome</keyword>
<dbReference type="EC" id="5.6.2.3" evidence="18"/>
<comment type="caution">
    <text evidence="25">The sequence shown here is derived from an EMBL/GenBank/DDBJ whole genome shotgun (WGS) entry which is preliminary data.</text>
</comment>
<dbReference type="Proteomes" id="UP001152795">
    <property type="component" value="Unassembled WGS sequence"/>
</dbReference>
<dbReference type="SMART" id="SM00491">
    <property type="entry name" value="HELICc2"/>
    <property type="match status" value="1"/>
</dbReference>
<dbReference type="CDD" id="cd18788">
    <property type="entry name" value="SF2_C_XPD"/>
    <property type="match status" value="1"/>
</dbReference>
<dbReference type="GO" id="GO:0043139">
    <property type="term" value="F:5'-3' DNA helicase activity"/>
    <property type="evidence" value="ECO:0007669"/>
    <property type="project" value="UniProtKB-EC"/>
</dbReference>
<dbReference type="Pfam" id="PF06733">
    <property type="entry name" value="DEAD_2"/>
    <property type="match status" value="1"/>
</dbReference>
<dbReference type="InterPro" id="IPR002464">
    <property type="entry name" value="DNA/RNA_helicase_DEAH_CS"/>
</dbReference>
<dbReference type="Pfam" id="PF13307">
    <property type="entry name" value="Helicase_C_2"/>
    <property type="match status" value="1"/>
</dbReference>